<dbReference type="AlphaFoldDB" id="H5Y3V8"/>
<dbReference type="InterPro" id="IPR007197">
    <property type="entry name" value="rSAM"/>
</dbReference>
<evidence type="ECO:0000256" key="3">
    <source>
        <dbReference type="ARBA" id="ARBA00022723"/>
    </source>
</evidence>
<dbReference type="PANTHER" id="PTHR43409">
    <property type="entry name" value="ANAEROBIC MAGNESIUM-PROTOPORPHYRIN IX MONOMETHYL ESTER CYCLASE-RELATED"/>
    <property type="match status" value="1"/>
</dbReference>
<keyword evidence="4" id="KW-0408">Iron</keyword>
<dbReference type="InterPro" id="IPR006638">
    <property type="entry name" value="Elp3/MiaA/NifB-like_rSAM"/>
</dbReference>
<dbReference type="EMBL" id="CM001441">
    <property type="protein sequence ID" value="EHQ89496.1"/>
    <property type="molecule type" value="Genomic_DNA"/>
</dbReference>
<dbReference type="HOGENOM" id="CLU_402117_0_0_9"/>
<dbReference type="GO" id="GO:0051536">
    <property type="term" value="F:iron-sulfur cluster binding"/>
    <property type="evidence" value="ECO:0007669"/>
    <property type="project" value="UniProtKB-KW"/>
</dbReference>
<dbReference type="SFLD" id="SFLDS00029">
    <property type="entry name" value="Radical_SAM"/>
    <property type="match status" value="1"/>
</dbReference>
<keyword evidence="2" id="KW-0949">S-adenosyl-L-methionine</keyword>
<evidence type="ECO:0000256" key="1">
    <source>
        <dbReference type="ARBA" id="ARBA00001966"/>
    </source>
</evidence>
<dbReference type="PANTHER" id="PTHR43409:SF7">
    <property type="entry name" value="BLL1977 PROTEIN"/>
    <property type="match status" value="1"/>
</dbReference>
<dbReference type="SUPFAM" id="SSF102114">
    <property type="entry name" value="Radical SAM enzymes"/>
    <property type="match status" value="1"/>
</dbReference>
<dbReference type="GO" id="GO:0003824">
    <property type="term" value="F:catalytic activity"/>
    <property type="evidence" value="ECO:0007669"/>
    <property type="project" value="InterPro"/>
</dbReference>
<dbReference type="GO" id="GO:0046872">
    <property type="term" value="F:metal ion binding"/>
    <property type="evidence" value="ECO:0007669"/>
    <property type="project" value="UniProtKB-KW"/>
</dbReference>
<reference evidence="7 8" key="1">
    <citation type="submission" date="2011-11" db="EMBL/GenBank/DDBJ databases">
        <title>The Noncontiguous Finished genome of Desulfosporosinus youngiae DSM 17734.</title>
        <authorList>
            <consortium name="US DOE Joint Genome Institute (JGI-PGF)"/>
            <person name="Lucas S."/>
            <person name="Han J."/>
            <person name="Lapidus A."/>
            <person name="Cheng J.-F."/>
            <person name="Goodwin L."/>
            <person name="Pitluck S."/>
            <person name="Peters L."/>
            <person name="Ovchinnikova G."/>
            <person name="Lu M."/>
            <person name="Land M.L."/>
            <person name="Hauser L."/>
            <person name="Pester M."/>
            <person name="Spring S."/>
            <person name="Ollivier B."/>
            <person name="Rattei T."/>
            <person name="Klenk H.-P."/>
            <person name="Wagner M."/>
            <person name="Loy A."/>
            <person name="Woyke T.J."/>
        </authorList>
    </citation>
    <scope>NUCLEOTIDE SEQUENCE [LARGE SCALE GENOMIC DNA]</scope>
    <source>
        <strain evidence="7 8">DSM 17734</strain>
    </source>
</reference>
<evidence type="ECO:0000259" key="6">
    <source>
        <dbReference type="PROSITE" id="PS51918"/>
    </source>
</evidence>
<keyword evidence="8" id="KW-1185">Reference proteome</keyword>
<name>H5Y3V8_9FIRM</name>
<comment type="cofactor">
    <cofactor evidence="1">
        <name>[4Fe-4S] cluster</name>
        <dbReference type="ChEBI" id="CHEBI:49883"/>
    </cofactor>
</comment>
<keyword evidence="3" id="KW-0479">Metal-binding</keyword>
<sequence length="696" mass="80352">MNELHLYSLEGLFYEFSQPDLNSLRLEPLDNAVPDSLRRANGLFWAQHLKAASIHNLLNILANKHHNLPVDIVQYAAILEKPQLFVERCQLAIHQIVNQATDVRDYFGALETLSILCKMYSELIYFPHTLTISDGFALNQTSSQEMLANCMIPSQNPYLKFLEEEVFPVILSNNPDLVWLHGRITMSTMAMAVYIKKNKPTAHISVVNHSSEYYSLNKITSHLMGNQTLFSIIDSIVLEETNPTMVKLRQALAKGQSLEFIKNLIFVDHNSGHIHQNPYSSLSSVTFDDYLNTRPRSLPNNATHIDPYEILSAKLFPEIICPWRQCTFCGINSKYHVEGNHRFEVNIDEKLDKIEHLLQEGRKYFWFIDEAIPPSLLAEFAKGLLRRKINIFWQVRSRFDGDFNLELCELLYASGLREIRFGLESASSSVLRSMNKFSAGFELDTVEHIVAIFHSAGISVHCPLIIGFPGETPLQRKETYHFLTHLKRKYQNFTFNINILEMDVSSNLYLHFEEFEITALKLPCSSRYFLGNSVEAWGMQEGWFDKSALLKEQNNVMRGLMYPWMPPDAIIPVNIFYRLSETIRATLIWKTNSTDSPLIKNFDIQIKLYIPKWVTSFLFRGIHLLFHLCYYISIQVSPALAELLSAFNVPQQADLAIRNFLRQNKLNEQYFPKLTELVRMLYMNGFLVSDESECTK</sequence>
<evidence type="ECO:0000256" key="5">
    <source>
        <dbReference type="ARBA" id="ARBA00023014"/>
    </source>
</evidence>
<dbReference type="InterPro" id="IPR058240">
    <property type="entry name" value="rSAM_sf"/>
</dbReference>
<keyword evidence="5" id="KW-0411">Iron-sulfur</keyword>
<dbReference type="STRING" id="768710.DesyoDRAFT_2421"/>
<dbReference type="PROSITE" id="PS51918">
    <property type="entry name" value="RADICAL_SAM"/>
    <property type="match status" value="1"/>
</dbReference>
<proteinExistence type="predicted"/>
<dbReference type="Gene3D" id="3.80.30.20">
    <property type="entry name" value="tm_1862 like domain"/>
    <property type="match status" value="1"/>
</dbReference>
<evidence type="ECO:0000313" key="8">
    <source>
        <dbReference type="Proteomes" id="UP000005104"/>
    </source>
</evidence>
<dbReference type="RefSeq" id="WP_007783214.1">
    <property type="nucleotide sequence ID" value="NZ_CM001441.1"/>
</dbReference>
<gene>
    <name evidence="7" type="ORF">DesyoDRAFT_2421</name>
</gene>
<dbReference type="OrthoDB" id="9777636at2"/>
<evidence type="ECO:0000256" key="2">
    <source>
        <dbReference type="ARBA" id="ARBA00022691"/>
    </source>
</evidence>
<dbReference type="SFLD" id="SFLDG01082">
    <property type="entry name" value="B12-binding_domain_containing"/>
    <property type="match status" value="1"/>
</dbReference>
<protein>
    <submittedName>
        <fullName evidence="7">Fe-S oxidoreductase</fullName>
    </submittedName>
</protein>
<dbReference type="InterPro" id="IPR023404">
    <property type="entry name" value="rSAM_horseshoe"/>
</dbReference>
<dbReference type="eggNOG" id="COG1032">
    <property type="taxonomic scope" value="Bacteria"/>
</dbReference>
<dbReference type="InterPro" id="IPR051198">
    <property type="entry name" value="BchE-like"/>
</dbReference>
<dbReference type="GO" id="GO:0005829">
    <property type="term" value="C:cytosol"/>
    <property type="evidence" value="ECO:0007669"/>
    <property type="project" value="TreeGrafter"/>
</dbReference>
<organism evidence="7 8">
    <name type="scientific">Desulfosporosinus youngiae DSM 17734</name>
    <dbReference type="NCBI Taxonomy" id="768710"/>
    <lineage>
        <taxon>Bacteria</taxon>
        <taxon>Bacillati</taxon>
        <taxon>Bacillota</taxon>
        <taxon>Clostridia</taxon>
        <taxon>Eubacteriales</taxon>
        <taxon>Desulfitobacteriaceae</taxon>
        <taxon>Desulfosporosinus</taxon>
    </lineage>
</organism>
<evidence type="ECO:0000313" key="7">
    <source>
        <dbReference type="EMBL" id="EHQ89496.1"/>
    </source>
</evidence>
<feature type="domain" description="Radical SAM core" evidence="6">
    <location>
        <begin position="305"/>
        <end position="532"/>
    </location>
</feature>
<dbReference type="Pfam" id="PF04055">
    <property type="entry name" value="Radical_SAM"/>
    <property type="match status" value="1"/>
</dbReference>
<accession>H5Y3V8</accession>
<evidence type="ECO:0000256" key="4">
    <source>
        <dbReference type="ARBA" id="ARBA00023004"/>
    </source>
</evidence>
<dbReference type="Proteomes" id="UP000005104">
    <property type="component" value="Chromosome"/>
</dbReference>
<dbReference type="SMART" id="SM00729">
    <property type="entry name" value="Elp3"/>
    <property type="match status" value="1"/>
</dbReference>